<dbReference type="AlphaFoldDB" id="A0A7G2CWH0"/>
<evidence type="ECO:0000313" key="2">
    <source>
        <dbReference type="Proteomes" id="UP000515908"/>
    </source>
</evidence>
<dbReference type="EMBL" id="LR877172">
    <property type="protein sequence ID" value="CAD2222773.1"/>
    <property type="molecule type" value="Genomic_DNA"/>
</dbReference>
<dbReference type="VEuPathDB" id="TriTrypDB:ADEAN_001032000"/>
<reference evidence="1 2" key="1">
    <citation type="submission" date="2020-08" db="EMBL/GenBank/DDBJ databases">
        <authorList>
            <person name="Newling K."/>
            <person name="Davey J."/>
            <person name="Forrester S."/>
        </authorList>
    </citation>
    <scope>NUCLEOTIDE SEQUENCE [LARGE SCALE GENOMIC DNA]</scope>
    <source>
        <strain evidence="2">Crithidia deanei Carvalho (ATCC PRA-265)</strain>
    </source>
</reference>
<dbReference type="Proteomes" id="UP000515908">
    <property type="component" value="Chromosome 28"/>
</dbReference>
<organism evidence="1 2">
    <name type="scientific">Angomonas deanei</name>
    <dbReference type="NCBI Taxonomy" id="59799"/>
    <lineage>
        <taxon>Eukaryota</taxon>
        <taxon>Discoba</taxon>
        <taxon>Euglenozoa</taxon>
        <taxon>Kinetoplastea</taxon>
        <taxon>Metakinetoplastina</taxon>
        <taxon>Trypanosomatida</taxon>
        <taxon>Trypanosomatidae</taxon>
        <taxon>Strigomonadinae</taxon>
        <taxon>Angomonas</taxon>
    </lineage>
</organism>
<name>A0A7G2CWH0_9TRYP</name>
<sequence>MVMNYATHIHTLLQTNWIDVVRQNNDNIHNNNNDLVMKEKEEEEESEWVFYTREEDTLLHDDNDNNTFDLSSECHRGAFYLSSLLLQHQKNNNHHTNTMKEEDRILWEVELTSASLRVMFLNKETTDNNNNNPKIERLYQEFILEENSNNTEEEDITHHNNNKKEEDGEKIDLIVGLEGITLRLTEYAHRPRRLCMTLKELYCYTFTAETEQTAVTVTPNPQSPEKKKSTSTSLFSTKTALSFAKSFTTSVVKSAVKHTVTTNLDSFLQQQSANKKRVQYRRSYLLSLCETSPTDWRDYSGGTRMIIEWRTPLQQEVDRLTALSAYLNGAPSLSLWLTLQPVHLQFDGNHATHLLSFLTRVKRALYHAVAPDGILEDLFLPPPLYFDTVHLAPTTLYLTTSLSGSESVVEQLPLFFSASYTELEDTNHQKSWWSASLQTALAAASTMPCQLRNLSIKVPSVTCVHTDSTRLAEVFLERLKSTTASVQSLLWSHFGGDVMPLSQRALDRSIDLAAQQYRRAAEYWKSKPQQQ</sequence>
<gene>
    <name evidence="1" type="ORF">ADEAN_001032000</name>
</gene>
<protein>
    <submittedName>
        <fullName evidence="1">Uncharacterized protein</fullName>
    </submittedName>
</protein>
<proteinExistence type="predicted"/>
<accession>A0A7G2CWH0</accession>
<keyword evidence="2" id="KW-1185">Reference proteome</keyword>
<evidence type="ECO:0000313" key="1">
    <source>
        <dbReference type="EMBL" id="CAD2222773.1"/>
    </source>
</evidence>